<keyword evidence="5" id="KW-1185">Reference proteome</keyword>
<keyword evidence="1" id="KW-1015">Disulfide bond</keyword>
<accession>A0A8S1D4N5</accession>
<keyword evidence="2" id="KW-0732">Signal</keyword>
<dbReference type="InterPro" id="IPR016187">
    <property type="entry name" value="CTDL_fold"/>
</dbReference>
<feature type="domain" description="C-type lectin" evidence="3">
    <location>
        <begin position="34"/>
        <end position="147"/>
    </location>
</feature>
<dbReference type="InterPro" id="IPR016186">
    <property type="entry name" value="C-type_lectin-like/link_sf"/>
</dbReference>
<dbReference type="Pfam" id="PF00059">
    <property type="entry name" value="Lectin_C"/>
    <property type="match status" value="1"/>
</dbReference>
<proteinExistence type="predicted"/>
<dbReference type="InterPro" id="IPR001304">
    <property type="entry name" value="C-type_lectin-like"/>
</dbReference>
<dbReference type="EMBL" id="CADEPI010000077">
    <property type="protein sequence ID" value="CAB3372857.1"/>
    <property type="molecule type" value="Genomic_DNA"/>
</dbReference>
<evidence type="ECO:0000259" key="3">
    <source>
        <dbReference type="PROSITE" id="PS50041"/>
    </source>
</evidence>
<dbReference type="OrthoDB" id="6430060at2759"/>
<dbReference type="Gene3D" id="3.10.100.10">
    <property type="entry name" value="Mannose-Binding Protein A, subunit A"/>
    <property type="match status" value="1"/>
</dbReference>
<protein>
    <recommendedName>
        <fullName evidence="3">C-type lectin domain-containing protein</fullName>
    </recommendedName>
</protein>
<dbReference type="SMART" id="SM00034">
    <property type="entry name" value="CLECT"/>
    <property type="match status" value="1"/>
</dbReference>
<evidence type="ECO:0000313" key="4">
    <source>
        <dbReference type="EMBL" id="CAB3372857.1"/>
    </source>
</evidence>
<dbReference type="SUPFAM" id="SSF56436">
    <property type="entry name" value="C-type lectin-like"/>
    <property type="match status" value="1"/>
</dbReference>
<dbReference type="PROSITE" id="PS50041">
    <property type="entry name" value="C_TYPE_LECTIN_2"/>
    <property type="match status" value="1"/>
</dbReference>
<evidence type="ECO:0000256" key="1">
    <source>
        <dbReference type="ARBA" id="ARBA00023157"/>
    </source>
</evidence>
<feature type="signal peptide" evidence="2">
    <location>
        <begin position="1"/>
        <end position="21"/>
    </location>
</feature>
<name>A0A8S1D4N5_9INSE</name>
<gene>
    <name evidence="4" type="ORF">CLODIP_2_CD01910</name>
</gene>
<organism evidence="4 5">
    <name type="scientific">Cloeon dipterum</name>
    <dbReference type="NCBI Taxonomy" id="197152"/>
    <lineage>
        <taxon>Eukaryota</taxon>
        <taxon>Metazoa</taxon>
        <taxon>Ecdysozoa</taxon>
        <taxon>Arthropoda</taxon>
        <taxon>Hexapoda</taxon>
        <taxon>Insecta</taxon>
        <taxon>Pterygota</taxon>
        <taxon>Palaeoptera</taxon>
        <taxon>Ephemeroptera</taxon>
        <taxon>Pisciforma</taxon>
        <taxon>Baetidae</taxon>
        <taxon>Cloeon</taxon>
    </lineage>
</organism>
<reference evidence="4 5" key="1">
    <citation type="submission" date="2020-04" db="EMBL/GenBank/DDBJ databases">
        <authorList>
            <person name="Alioto T."/>
            <person name="Alioto T."/>
            <person name="Gomez Garrido J."/>
        </authorList>
    </citation>
    <scope>NUCLEOTIDE SEQUENCE [LARGE SCALE GENOMIC DNA]</scope>
</reference>
<comment type="caution">
    <text evidence="4">The sequence shown here is derived from an EMBL/GenBank/DDBJ whole genome shotgun (WGS) entry which is preliminary data.</text>
</comment>
<dbReference type="AlphaFoldDB" id="A0A8S1D4N5"/>
<evidence type="ECO:0000313" key="5">
    <source>
        <dbReference type="Proteomes" id="UP000494165"/>
    </source>
</evidence>
<sequence length="156" mass="17824">MQNMKYILILVAGLAIQGNNAESASKIGSQWVEIDGKQYYFEMQNYADWHDAQALCERRNLTLISYQTVEKWNSIRNFLLLEPDFDMNLWSSGAKLADGQFLWRSTGEEVTYTDWATGEPNLPAGSEFCVVVSAFPNGWDDIECTDRWFASVCEEP</sequence>
<dbReference type="CDD" id="cd00037">
    <property type="entry name" value="CLECT"/>
    <property type="match status" value="1"/>
</dbReference>
<dbReference type="InterPro" id="IPR018378">
    <property type="entry name" value="C-type_lectin_CS"/>
</dbReference>
<feature type="chain" id="PRO_5035861345" description="C-type lectin domain-containing protein" evidence="2">
    <location>
        <begin position="22"/>
        <end position="156"/>
    </location>
</feature>
<dbReference type="Proteomes" id="UP000494165">
    <property type="component" value="Unassembled WGS sequence"/>
</dbReference>
<dbReference type="PROSITE" id="PS00615">
    <property type="entry name" value="C_TYPE_LECTIN_1"/>
    <property type="match status" value="1"/>
</dbReference>
<evidence type="ECO:0000256" key="2">
    <source>
        <dbReference type="SAM" id="SignalP"/>
    </source>
</evidence>